<gene>
    <name evidence="5" type="ORF">SG71_07835</name>
</gene>
<dbReference type="InterPro" id="IPR010069">
    <property type="entry name" value="CdiA_FHA1_rpt"/>
</dbReference>
<keyword evidence="1" id="KW-0800">Toxin</keyword>
<comment type="caution">
    <text evidence="5">The sequence shown here is derived from an EMBL/GenBank/DDBJ whole genome shotgun (WGS) entry which is preliminary data.</text>
</comment>
<feature type="region of interest" description="Disordered" evidence="2">
    <location>
        <begin position="1947"/>
        <end position="1990"/>
    </location>
</feature>
<keyword evidence="6" id="KW-1185">Reference proteome</keyword>
<proteinExistence type="predicted"/>
<feature type="compositionally biased region" description="Polar residues" evidence="2">
    <location>
        <begin position="1958"/>
        <end position="1979"/>
    </location>
</feature>
<feature type="compositionally biased region" description="Basic and acidic residues" evidence="2">
    <location>
        <begin position="2613"/>
        <end position="2627"/>
    </location>
</feature>
<dbReference type="EMBL" id="JZKT01000011">
    <property type="protein sequence ID" value="KJX37015.1"/>
    <property type="molecule type" value="Genomic_DNA"/>
</dbReference>
<dbReference type="SUPFAM" id="SSF51126">
    <property type="entry name" value="Pectin lyase-like"/>
    <property type="match status" value="1"/>
</dbReference>
<dbReference type="InterPro" id="IPR008619">
    <property type="entry name" value="Filamentous_hemagglutn_rpt"/>
</dbReference>
<dbReference type="NCBIfam" id="TIGR01731">
    <property type="entry name" value="fil_hemag_20aa"/>
    <property type="match status" value="12"/>
</dbReference>
<dbReference type="SMART" id="SM00912">
    <property type="entry name" value="Haemagg_act"/>
    <property type="match status" value="1"/>
</dbReference>
<organism evidence="5 6">
    <name type="scientific">Enterobacter chengduensis</name>
    <dbReference type="NCBI Taxonomy" id="2494701"/>
    <lineage>
        <taxon>Bacteria</taxon>
        <taxon>Pseudomonadati</taxon>
        <taxon>Pseudomonadota</taxon>
        <taxon>Gammaproteobacteria</taxon>
        <taxon>Enterobacterales</taxon>
        <taxon>Enterobacteriaceae</taxon>
        <taxon>Enterobacter</taxon>
        <taxon>Enterobacter cloacae complex</taxon>
    </lineage>
</organism>
<dbReference type="GO" id="GO:0090729">
    <property type="term" value="F:toxin activity"/>
    <property type="evidence" value="ECO:0007669"/>
    <property type="project" value="UniProtKB-KW"/>
</dbReference>
<accession>A0AAW3HJ11</accession>
<dbReference type="RefSeq" id="WP_032643318.1">
    <property type="nucleotide sequence ID" value="NZ_CP043318.1"/>
</dbReference>
<dbReference type="GO" id="GO:0003824">
    <property type="term" value="F:catalytic activity"/>
    <property type="evidence" value="ECO:0007669"/>
    <property type="project" value="UniProtKB-ARBA"/>
</dbReference>
<feature type="signal peptide" evidence="3">
    <location>
        <begin position="1"/>
        <end position="37"/>
    </location>
</feature>
<dbReference type="InterPro" id="IPR011050">
    <property type="entry name" value="Pectin_lyase_fold/virulence"/>
</dbReference>
<dbReference type="GeneID" id="63144020"/>
<name>A0AAW3HJ11_9ENTR</name>
<evidence type="ECO:0000259" key="4">
    <source>
        <dbReference type="SMART" id="SM00912"/>
    </source>
</evidence>
<feature type="compositionally biased region" description="Polar residues" evidence="2">
    <location>
        <begin position="2671"/>
        <end position="2683"/>
    </location>
</feature>
<evidence type="ECO:0000256" key="1">
    <source>
        <dbReference type="ARBA" id="ARBA00022656"/>
    </source>
</evidence>
<dbReference type="NCBIfam" id="TIGR01901">
    <property type="entry name" value="adhes_NPXG"/>
    <property type="match status" value="1"/>
</dbReference>
<sequence length="2752" mass="285542">MSNNKTSKTKLTAGNLHKHLCPLFISIAGILAANAEAATVPDASQSKGPTMGQAANGTPVVNITDPNAKGVSLNKFDQFNVDKNGLIFNNSMQDGVSKIGGYTVKNAQLEHEAKAIISEVTGAQASYINGTMEVFGRKADVIVANENGISVNGATTINANSLTLSTGKVQMKEDGNYKLAVEKGNVSVTGQGISTEGLTYFDIVSRSAQLEGEIAGQADIKVVAGQNDYDLSSRVHSVRNAGDGHAPDVAIDGRAMGSMYGGKIQLISTESGAGVRHQGSIIATDDIEISANGDVTLTGIRSNKNVTVSGNNIALNKNSSGAGSTDAQNNIILHALSGLTVNNDLISRTGTIRIDASTLLQNTAAILAQNSATTAVPAIQINVAGQYTLSGKLKALDANGAVISDGVVTLKNGDFVVIQNGQQVPFSTLVSDAEVVSNSGDINITAGSMTNNEGVILAKKGTLQFNLTGAFENKGSVSATGDIRIASGSMKNNGILYASNAQTLSVGHLDNAGRLYADNNLVMTASALNNSGHIGADSGEVRINVNGDVSNSGTLSGNDALIFIDADGNIVNDGTIASNKHDVTLTSGGDTLSNTGRIAGRNVSASTRKADATVSNSGSVSASEKLTIATENLKNQGGTLSAGTDMQLEVKKALLNSQKGSIVAGKNLALNGDGALAVNNNDGLLQGENVHASGISTLANTHDALIAARENLSVSATSLLNDASTIQAGSLTLDRVSVVDNLNAATLYASKTLQLTHLNTLNNTGSFVISDGTLSLSDVNTLNNTEGATLFGAENTTLKNVGTLNNSGTSMIKSDAALSIAGATTLNNSSNAVIASSGDLNISGVKTLNNHAVMIGNGTIAIDDVDDLKNEGVVQAGLDLIIRNVKNLTNKGEDHVLVALRNLTIEDVESLVNSESAVISANMKTVLNAIGILTNRTAGIIQAVNGPLEIVADTLSNLGSITADDGQQSVSTIVAGGDITINAQNLANLEQAVIVSTQSDLSLNVAHNVINSDASVISGANNTTLNVAGGTITNERNGLIAGNNVTINASKLNNHESGVTVARNDMNLNLDTLNNTGGILEAGHDLMLRMKDSLILDDMTRNIRAGHDMTLSTESSLFNNTMMEVIGNLTLQAEGNFVNSKSVVTGGDMHIHAGGMTNNSNSLLWSLGQMDIDVRNGTFVNDFTGNILSMGDMSLIAKSLINYAGIIRSEQNINIDAAYLENQSTYTGGTISQTQTQDAVGKWSGVDNVMTQVSITTVLHIPVLSSDIAMDKLGEISAGKDININQRDIFADKEIKNTGGLIQAGRDITITGNLLNSPKYTSESMYDYLHLTLNEPIVLTDFWKVASGHYTTLTFSSLYQYLDFVFGDGKPETKSGSEDPNRDRSYKSLIDAANTSTQLSYVMSKVFGETWNAQEYGTLSAAWHSLNDGDASTNSLKRNMIYFVPSEKGEITAGRNFTHNGGTLDNGLANAGTIRENATVQNIDVGDYSVDTVIAGYDVAVNTKTLEELAMGISPLPTIKDLVSLPGMFEVTDEFKKASAAAKNGTEYSGPANHIIPIFETRPEMIDQSNYSGSDYYFDKVDYTTTETVNVIGDNYFISELIRREITRSVGSMFAIRDGLEGDALVQNLMDNAGIAAENSDLNLVVGQPLSEEQRNGLTQDIVWFVSQNIKGTEVLVPVVYLCPETLRQLVSGDISNGTASIAAGNSLSVDATAINNVNGTLSSQGDVTLVAEGDIKNISNATNAGISAGNNVSMTSENGSIASNGAAVNAGGDIDITAEQGDITLTASVGHGEDGKQMIHAHDDGVTAGGSITMQAKTITSNAADITAGQDVTMKASEGDVTFNDLHQIDSTRTINTEITGLSSYTTTDTKTVSGEAIGSTVKAGGNVQIDASKNVVMEGGSIKANGGTINAAENVEIKTSENVSVEEHTTQSRQFIAEAGISGAGKSASASYGKNEGTTKNTTSGDYTSAGGNSETSAIGAKPGRAPISDTAGFRVGMEDTTDTVSTQSKQNTNASINFTDSGSVNAGKTADIGGADLSAGDKLSINAQDVASTKYEDETKTTVTHKDRFVGVSGEAHSAVVDAIDKTGNLIDKSQQGQLINSGTTTAEVLGDVSNIMLNDLAGGSVTFGGNTTKTKETRTATAENTTNINAKNVSINSTNDTTLNGVNVSSQNTEINAGGNVDINAAKSTTSYTNETEKHKGGITAGVGVDITGTSGGISVDYNGSTEHGSGNSTSYKNSTINGDTVTVNAGGDMNMKGANIDVEKADVNVAGDMNITSVQNTEHTESSRGNWGASVGISASAAGIIPNASVNGGGGSESYDSAKTGKQSGINTTGELNVKTGGDLNMTGANLVSQDGTGSVNVAGDINAKTLEDHVEQDGLYGGGGIGLSNGVVPSGNIYVDTVDEIHYNETQKSTIAVGDTTSAAVNGDLNTNKDEMSVVTRDEKEAGNNISYTLADPGIRKKKKNGADADSDTPAKPDDGHTDDGGCPHKCTPTKPGSTQQETTTTTRTTSDSQHMTIEKTTATTTSTSASSAVHKEAVASETARSEAVPNVAPSTSQPLTPKAKPEAATVTPKAKPEATTVTPVKKWAVPETHYPVLSPGSATAKTGKDMPKTPDHRKWNGDMTNGVAPSSNTKGDDVKLSPGSSTGQTGMDMPKTPEHKQWNGDMTNGVAPSSNTKGDDVKLSPGSSTGQTGMDMPKTPEHKQWNGDMSKGAMNARPQWKALQIDRPINIYAPVTITFTDQQYS</sequence>
<reference evidence="5 6" key="1">
    <citation type="submission" date="2015-02" db="EMBL/GenBank/DDBJ databases">
        <authorList>
            <person name="Adams M."/>
            <person name="Sutton G."/>
            <person name="Nelson K."/>
            <person name="Bonomo R."/>
            <person name="McCorrison J."/>
            <person name="Sanka R."/>
            <person name="Brinkac L."/>
            <person name="Nierman W."/>
        </authorList>
    </citation>
    <scope>NUCLEOTIDE SEQUENCE [LARGE SCALE GENOMIC DNA]</scope>
    <source>
        <strain evidence="5 6">CIDEIMsCOL9</strain>
    </source>
</reference>
<feature type="chain" id="PRO_5043777945" evidence="3">
    <location>
        <begin position="38"/>
        <end position="2752"/>
    </location>
</feature>
<feature type="domain" description="Filamentous haemagglutinin FhaB/tRNA nuclease CdiA-like TPS" evidence="4">
    <location>
        <begin position="55"/>
        <end position="174"/>
    </location>
</feature>
<evidence type="ECO:0000256" key="2">
    <source>
        <dbReference type="SAM" id="MobiDB-lite"/>
    </source>
</evidence>
<dbReference type="Proteomes" id="UP000033354">
    <property type="component" value="Unassembled WGS sequence"/>
</dbReference>
<feature type="compositionally biased region" description="Low complexity" evidence="2">
    <location>
        <begin position="2500"/>
        <end position="2539"/>
    </location>
</feature>
<evidence type="ECO:0000256" key="3">
    <source>
        <dbReference type="SAM" id="SignalP"/>
    </source>
</evidence>
<protein>
    <submittedName>
        <fullName evidence="5">Hemagglutination protein</fullName>
    </submittedName>
</protein>
<evidence type="ECO:0000313" key="5">
    <source>
        <dbReference type="EMBL" id="KJX37015.1"/>
    </source>
</evidence>
<evidence type="ECO:0000313" key="6">
    <source>
        <dbReference type="Proteomes" id="UP000033354"/>
    </source>
</evidence>
<dbReference type="InterPro" id="IPR025157">
    <property type="entry name" value="Hemagglutinin_rpt"/>
</dbReference>
<dbReference type="Pfam" id="PF13332">
    <property type="entry name" value="Fil_haemagg_2"/>
    <property type="match status" value="2"/>
</dbReference>
<dbReference type="InterPro" id="IPR012334">
    <property type="entry name" value="Pectin_lyas_fold"/>
</dbReference>
<dbReference type="InterPro" id="IPR008638">
    <property type="entry name" value="FhaB/CdiA-like_TPS"/>
</dbReference>
<keyword evidence="3" id="KW-0732">Signal</keyword>
<feature type="compositionally biased region" description="Basic and acidic residues" evidence="2">
    <location>
        <begin position="2479"/>
        <end position="2493"/>
    </location>
</feature>
<dbReference type="Pfam" id="PF05594">
    <property type="entry name" value="Fil_haemagg"/>
    <property type="match status" value="11"/>
</dbReference>
<dbReference type="Pfam" id="PF05860">
    <property type="entry name" value="TPS"/>
    <property type="match status" value="1"/>
</dbReference>
<feature type="region of interest" description="Disordered" evidence="2">
    <location>
        <begin position="2448"/>
        <end position="2719"/>
    </location>
</feature>
<dbReference type="Gene3D" id="2.160.20.10">
    <property type="entry name" value="Single-stranded right-handed beta-helix, Pectin lyase-like"/>
    <property type="match status" value="1"/>
</dbReference>